<name>A0A6A6U8B6_9PEZI</name>
<dbReference type="InterPro" id="IPR022085">
    <property type="entry name" value="OpdG"/>
</dbReference>
<dbReference type="AlphaFoldDB" id="A0A6A6U8B6"/>
<dbReference type="Pfam" id="PF12311">
    <property type="entry name" value="DUF3632"/>
    <property type="match status" value="1"/>
</dbReference>
<accession>A0A6A6U8B6</accession>
<keyword evidence="2" id="KW-1185">Reference proteome</keyword>
<sequence length="316" mass="36126">MATPELSREPLNLQLFKADDDAEDLLYKNRLHDLVIGTTSPAKVAEEWTTLLAKENYEQLATYIARPNPRGLSDEEETQGISLRTIAPNPSGAISETFRTLTHLMSAFPPFHEGQNRIIDFMTALRDLRGHTLLDGVTSASGDEDAYGNVVEQDNLIQLWEFGGNWQGLCELFVRQKQEYSYPFSDIERPGSETAVRWRNWQSALARITTLGLLDCGFLSALDDILPPSRDYPDMQQRKIGGPNRLAGSYVYKMCKKTETVNEPREMWSMERWNTWKEQYIMIAKDDKFYHEARVVAKLAVQQMESFEKEDTGTVN</sequence>
<reference evidence="1" key="1">
    <citation type="journal article" date="2020" name="Stud. Mycol.">
        <title>101 Dothideomycetes genomes: a test case for predicting lifestyles and emergence of pathogens.</title>
        <authorList>
            <person name="Haridas S."/>
            <person name="Albert R."/>
            <person name="Binder M."/>
            <person name="Bloem J."/>
            <person name="Labutti K."/>
            <person name="Salamov A."/>
            <person name="Andreopoulos B."/>
            <person name="Baker S."/>
            <person name="Barry K."/>
            <person name="Bills G."/>
            <person name="Bluhm B."/>
            <person name="Cannon C."/>
            <person name="Castanera R."/>
            <person name="Culley D."/>
            <person name="Daum C."/>
            <person name="Ezra D."/>
            <person name="Gonzalez J."/>
            <person name="Henrissat B."/>
            <person name="Kuo A."/>
            <person name="Liang C."/>
            <person name="Lipzen A."/>
            <person name="Lutzoni F."/>
            <person name="Magnuson J."/>
            <person name="Mondo S."/>
            <person name="Nolan M."/>
            <person name="Ohm R."/>
            <person name="Pangilinan J."/>
            <person name="Park H.-J."/>
            <person name="Ramirez L."/>
            <person name="Alfaro M."/>
            <person name="Sun H."/>
            <person name="Tritt A."/>
            <person name="Yoshinaga Y."/>
            <person name="Zwiers L.-H."/>
            <person name="Turgeon B."/>
            <person name="Goodwin S."/>
            <person name="Spatafora J."/>
            <person name="Crous P."/>
            <person name="Grigoriev I."/>
        </authorList>
    </citation>
    <scope>NUCLEOTIDE SEQUENCE</scope>
    <source>
        <strain evidence="1">CBS 115976</strain>
    </source>
</reference>
<dbReference type="EMBL" id="MU004238">
    <property type="protein sequence ID" value="KAF2667164.1"/>
    <property type="molecule type" value="Genomic_DNA"/>
</dbReference>
<evidence type="ECO:0000313" key="1">
    <source>
        <dbReference type="EMBL" id="KAF2667164.1"/>
    </source>
</evidence>
<dbReference type="Proteomes" id="UP000799302">
    <property type="component" value="Unassembled WGS sequence"/>
</dbReference>
<dbReference type="OrthoDB" id="3350591at2759"/>
<organism evidence="1 2">
    <name type="scientific">Microthyrium microscopicum</name>
    <dbReference type="NCBI Taxonomy" id="703497"/>
    <lineage>
        <taxon>Eukaryota</taxon>
        <taxon>Fungi</taxon>
        <taxon>Dikarya</taxon>
        <taxon>Ascomycota</taxon>
        <taxon>Pezizomycotina</taxon>
        <taxon>Dothideomycetes</taxon>
        <taxon>Dothideomycetes incertae sedis</taxon>
        <taxon>Microthyriales</taxon>
        <taxon>Microthyriaceae</taxon>
        <taxon>Microthyrium</taxon>
    </lineage>
</organism>
<evidence type="ECO:0000313" key="2">
    <source>
        <dbReference type="Proteomes" id="UP000799302"/>
    </source>
</evidence>
<protein>
    <submittedName>
        <fullName evidence="1">Uncharacterized protein</fullName>
    </submittedName>
</protein>
<gene>
    <name evidence="1" type="ORF">BT63DRAFT_458128</name>
</gene>
<proteinExistence type="predicted"/>